<keyword evidence="3" id="KW-1185">Reference proteome</keyword>
<comment type="caution">
    <text evidence="2">The sequence shown here is derived from an EMBL/GenBank/DDBJ whole genome shotgun (WGS) entry which is preliminary data.</text>
</comment>
<organism evidence="2 3">
    <name type="scientific">Solanum commersonii</name>
    <name type="common">Commerson's wild potato</name>
    <name type="synonym">Commerson's nightshade</name>
    <dbReference type="NCBI Taxonomy" id="4109"/>
    <lineage>
        <taxon>Eukaryota</taxon>
        <taxon>Viridiplantae</taxon>
        <taxon>Streptophyta</taxon>
        <taxon>Embryophyta</taxon>
        <taxon>Tracheophyta</taxon>
        <taxon>Spermatophyta</taxon>
        <taxon>Magnoliopsida</taxon>
        <taxon>eudicotyledons</taxon>
        <taxon>Gunneridae</taxon>
        <taxon>Pentapetalae</taxon>
        <taxon>asterids</taxon>
        <taxon>lamiids</taxon>
        <taxon>Solanales</taxon>
        <taxon>Solanaceae</taxon>
        <taxon>Solanoideae</taxon>
        <taxon>Solaneae</taxon>
        <taxon>Solanum</taxon>
    </lineage>
</organism>
<feature type="region of interest" description="Disordered" evidence="1">
    <location>
        <begin position="78"/>
        <end position="97"/>
    </location>
</feature>
<accession>A0A9J5WZB8</accession>
<dbReference type="AlphaFoldDB" id="A0A9J5WZB8"/>
<dbReference type="Proteomes" id="UP000824120">
    <property type="component" value="Chromosome 10"/>
</dbReference>
<gene>
    <name evidence="2" type="ORF">H5410_050961</name>
</gene>
<sequence length="97" mass="10815">MNKEGEENPREHNVIPSYEAAMNLSEGISRKDLNNDRNNSFPDTAARHNGQLSLIHTSGTPTLQEGANQIQEMLMNMQQTKDQTTRNQATESSTAEV</sequence>
<evidence type="ECO:0000313" key="3">
    <source>
        <dbReference type="Proteomes" id="UP000824120"/>
    </source>
</evidence>
<dbReference type="OrthoDB" id="10458142at2759"/>
<reference evidence="2 3" key="1">
    <citation type="submission" date="2020-09" db="EMBL/GenBank/DDBJ databases">
        <title>De no assembly of potato wild relative species, Solanum commersonii.</title>
        <authorList>
            <person name="Cho K."/>
        </authorList>
    </citation>
    <scope>NUCLEOTIDE SEQUENCE [LARGE SCALE GENOMIC DNA]</scope>
    <source>
        <strain evidence="2">LZ3.2</strain>
        <tissue evidence="2">Leaf</tissue>
    </source>
</reference>
<evidence type="ECO:0000256" key="1">
    <source>
        <dbReference type="SAM" id="MobiDB-lite"/>
    </source>
</evidence>
<proteinExistence type="predicted"/>
<evidence type="ECO:0000313" key="2">
    <source>
        <dbReference type="EMBL" id="KAG5580334.1"/>
    </source>
</evidence>
<dbReference type="EMBL" id="JACXVP010000010">
    <property type="protein sequence ID" value="KAG5580334.1"/>
    <property type="molecule type" value="Genomic_DNA"/>
</dbReference>
<protein>
    <submittedName>
        <fullName evidence="2">Uncharacterized protein</fullName>
    </submittedName>
</protein>
<name>A0A9J5WZB8_SOLCO</name>